<gene>
    <name evidence="1" type="ORF">XD40_0839</name>
    <name evidence="2" type="ORF">XD48_0358</name>
</gene>
<reference evidence="2" key="1">
    <citation type="journal article" date="2015" name="MBio">
        <title>Genome-resolved metagenomic analysis reveals roles for candidate phyla and other microbial community members in biogeochemical transformations in oil reservoirs.</title>
        <authorList>
            <person name="Hu P."/>
            <person name="Tom L."/>
            <person name="Singh A."/>
            <person name="Thomas B.C."/>
            <person name="Baker B.J."/>
            <person name="Piceno Y.M."/>
            <person name="Andersen G.L."/>
            <person name="Banfield J.F."/>
        </authorList>
    </citation>
    <scope>NUCLEOTIDE SEQUENCE [LARGE SCALE GENOMIC DNA]</scope>
    <source>
        <strain evidence="2">49_2300</strain>
        <strain evidence="1">49_95</strain>
    </source>
</reference>
<evidence type="ECO:0000313" key="2">
    <source>
        <dbReference type="EMBL" id="KUK07462.1"/>
    </source>
</evidence>
<evidence type="ECO:0000313" key="1">
    <source>
        <dbReference type="EMBL" id="KUJ93911.1"/>
    </source>
</evidence>
<reference evidence="3 4" key="2">
    <citation type="journal article" date="2015" name="MBio">
        <title>Genome-Resolved Metagenomic Analysis Reveals Roles for Candidate Phyla and Other Microbial Community Members in Biogeochemical Transformations in Oil Reservoirs.</title>
        <authorList>
            <person name="Hu P."/>
            <person name="Tom L."/>
            <person name="Singh A."/>
            <person name="Thomas B.C."/>
            <person name="Baker B.J."/>
            <person name="Piceno Y.M."/>
            <person name="Andersen G.L."/>
            <person name="Banfield J.F."/>
        </authorList>
    </citation>
    <scope>NUCLEOTIDE SEQUENCE [LARGE SCALE GENOMIC DNA]</scope>
</reference>
<organism evidence="2 3">
    <name type="scientific">Archaeoglobus fulgidus</name>
    <dbReference type="NCBI Taxonomy" id="2234"/>
    <lineage>
        <taxon>Archaea</taxon>
        <taxon>Methanobacteriati</taxon>
        <taxon>Methanobacteriota</taxon>
        <taxon>Archaeoglobi</taxon>
        <taxon>Archaeoglobales</taxon>
        <taxon>Archaeoglobaceae</taxon>
        <taxon>Archaeoglobus</taxon>
    </lineage>
</organism>
<dbReference type="EMBL" id="LGEQ01000012">
    <property type="protein sequence ID" value="KUJ93911.1"/>
    <property type="molecule type" value="Genomic_DNA"/>
</dbReference>
<dbReference type="Proteomes" id="UP000054307">
    <property type="component" value="Unassembled WGS sequence"/>
</dbReference>
<dbReference type="AlphaFoldDB" id="A0A101E2I7"/>
<name>A0A101E2I7_ARCFL</name>
<sequence>MLLLEHESKALLEKYGIKTAKCIFCETE</sequence>
<evidence type="ECO:0000313" key="4">
    <source>
        <dbReference type="Proteomes" id="UP000054307"/>
    </source>
</evidence>
<dbReference type="EMBL" id="LGEX01000005">
    <property type="protein sequence ID" value="KUK07462.1"/>
    <property type="molecule type" value="Genomic_DNA"/>
</dbReference>
<accession>A0A101E2I7</accession>
<comment type="caution">
    <text evidence="2">The sequence shown here is derived from an EMBL/GenBank/DDBJ whole genome shotgun (WGS) entry which is preliminary data.</text>
</comment>
<evidence type="ECO:0000313" key="3">
    <source>
        <dbReference type="Proteomes" id="UP000054015"/>
    </source>
</evidence>
<protein>
    <submittedName>
        <fullName evidence="2">Uncharacterized protein</fullName>
    </submittedName>
</protein>
<dbReference type="Proteomes" id="UP000054015">
    <property type="component" value="Unassembled WGS sequence"/>
</dbReference>
<proteinExistence type="predicted"/>
<feature type="non-terminal residue" evidence="2">
    <location>
        <position position="28"/>
    </location>
</feature>